<feature type="transmembrane region" description="Helical" evidence="6">
    <location>
        <begin position="387"/>
        <end position="409"/>
    </location>
</feature>
<reference evidence="7 8" key="1">
    <citation type="journal article" date="2018" name="Nat. Biotechnol.">
        <title>A standardized bacterial taxonomy based on genome phylogeny substantially revises the tree of life.</title>
        <authorList>
            <person name="Parks D.H."/>
            <person name="Chuvochina M."/>
            <person name="Waite D.W."/>
            <person name="Rinke C."/>
            <person name="Skarshewski A."/>
            <person name="Chaumeil P.A."/>
            <person name="Hugenholtz P."/>
        </authorList>
    </citation>
    <scope>NUCLEOTIDE SEQUENCE [LARGE SCALE GENOMIC DNA]</scope>
    <source>
        <strain evidence="7">UBA10948</strain>
    </source>
</reference>
<keyword evidence="3 6" id="KW-0812">Transmembrane</keyword>
<feature type="transmembrane region" description="Helical" evidence="6">
    <location>
        <begin position="300"/>
        <end position="322"/>
    </location>
</feature>
<proteinExistence type="predicted"/>
<protein>
    <submittedName>
        <fullName evidence="7">Uncharacterized protein</fullName>
    </submittedName>
</protein>
<keyword evidence="2" id="KW-1003">Cell membrane</keyword>
<sequence>MKNSLSYQALLLTIAKTMDVFTLLVLGMILSRVLTMEDYGTYRQVWLLYYTLIPLFTLGIATSVNYFVPRFELEQQKTFIFQTYFGLFSLGFLFAIFLYAGAGFFGSKFNNPALTQVIKIFSLVPLLTMPTSYYHNLYICIKKAVYAAVMLTLATLARFAVILISIYVQPSLENIFKSLLLYYIAEFIALSFMIFRPFFSVPLFFKHQNILEQLRFTVPIGLSSLVGAFSRQIDKLIISGYFTAREFAIYANGAMELPIARILNAAVMSVLMPELVVLYGRGNFAELLALWHRSIRKVSLIILPMMVFLFIFSREFLVLLYSEKYLESTGIFQIYLLTLPPRVTTFGSVLLAAGLSRVIMYYSVYTVVIAVALNLIMIQLWGVWGAALATVTGIYVMVFLQLGKICSVLNCSFKNVYPWKVSGQILAVSLAAGLAPLVIKLFLGNWFISLTVNSVIYLLIFTWLAVRTKLLSTSEIEQIKKRVRSTLDCLRKPV</sequence>
<dbReference type="PANTHER" id="PTHR30250">
    <property type="entry name" value="PST FAMILY PREDICTED COLANIC ACID TRANSPORTER"/>
    <property type="match status" value="1"/>
</dbReference>
<comment type="caution">
    <text evidence="7">The sequence shown here is derived from an EMBL/GenBank/DDBJ whole genome shotgun (WGS) entry which is preliminary data.</text>
</comment>
<dbReference type="AlphaFoldDB" id="A0A354YUJ3"/>
<gene>
    <name evidence="7" type="ORF">DDZ44_03590</name>
</gene>
<evidence type="ECO:0000256" key="6">
    <source>
        <dbReference type="SAM" id="Phobius"/>
    </source>
</evidence>
<dbReference type="GO" id="GO:0005886">
    <property type="term" value="C:plasma membrane"/>
    <property type="evidence" value="ECO:0007669"/>
    <property type="project" value="UniProtKB-SubCell"/>
</dbReference>
<name>A0A354YUJ3_9FIRM</name>
<feature type="transmembrane region" description="Helical" evidence="6">
    <location>
        <begin position="46"/>
        <end position="67"/>
    </location>
</feature>
<keyword evidence="5 6" id="KW-0472">Membrane</keyword>
<dbReference type="EMBL" id="DNZF01000078">
    <property type="protein sequence ID" value="HBK53005.1"/>
    <property type="molecule type" value="Genomic_DNA"/>
</dbReference>
<evidence type="ECO:0000256" key="4">
    <source>
        <dbReference type="ARBA" id="ARBA00022989"/>
    </source>
</evidence>
<evidence type="ECO:0000256" key="3">
    <source>
        <dbReference type="ARBA" id="ARBA00022692"/>
    </source>
</evidence>
<feature type="transmembrane region" description="Helical" evidence="6">
    <location>
        <begin position="113"/>
        <end position="133"/>
    </location>
</feature>
<dbReference type="Pfam" id="PF13440">
    <property type="entry name" value="Polysacc_synt_3"/>
    <property type="match status" value="1"/>
</dbReference>
<dbReference type="Proteomes" id="UP000263273">
    <property type="component" value="Unassembled WGS sequence"/>
</dbReference>
<evidence type="ECO:0000313" key="8">
    <source>
        <dbReference type="Proteomes" id="UP000263273"/>
    </source>
</evidence>
<evidence type="ECO:0000256" key="2">
    <source>
        <dbReference type="ARBA" id="ARBA00022475"/>
    </source>
</evidence>
<evidence type="ECO:0000313" key="7">
    <source>
        <dbReference type="EMBL" id="HBK53005.1"/>
    </source>
</evidence>
<keyword evidence="4 6" id="KW-1133">Transmembrane helix</keyword>
<feature type="transmembrane region" description="Helical" evidence="6">
    <location>
        <begin position="9"/>
        <end position="34"/>
    </location>
</feature>
<feature type="transmembrane region" description="Helical" evidence="6">
    <location>
        <begin position="445"/>
        <end position="466"/>
    </location>
</feature>
<feature type="transmembrane region" description="Helical" evidence="6">
    <location>
        <begin position="421"/>
        <end position="439"/>
    </location>
</feature>
<evidence type="ECO:0000256" key="5">
    <source>
        <dbReference type="ARBA" id="ARBA00023136"/>
    </source>
</evidence>
<accession>A0A354YUJ3</accession>
<feature type="transmembrane region" description="Helical" evidence="6">
    <location>
        <begin position="334"/>
        <end position="355"/>
    </location>
</feature>
<organism evidence="7 8">
    <name type="scientific">Syntrophomonas wolfei</name>
    <dbReference type="NCBI Taxonomy" id="863"/>
    <lineage>
        <taxon>Bacteria</taxon>
        <taxon>Bacillati</taxon>
        <taxon>Bacillota</taxon>
        <taxon>Clostridia</taxon>
        <taxon>Eubacteriales</taxon>
        <taxon>Syntrophomonadaceae</taxon>
        <taxon>Syntrophomonas</taxon>
    </lineage>
</organism>
<dbReference type="InterPro" id="IPR050833">
    <property type="entry name" value="Poly_Biosynth_Transport"/>
</dbReference>
<comment type="subcellular location">
    <subcellularLocation>
        <location evidence="1">Cell membrane</location>
        <topology evidence="1">Multi-pass membrane protein</topology>
    </subcellularLocation>
</comment>
<dbReference type="PANTHER" id="PTHR30250:SF11">
    <property type="entry name" value="O-ANTIGEN TRANSPORTER-RELATED"/>
    <property type="match status" value="1"/>
</dbReference>
<feature type="transmembrane region" description="Helical" evidence="6">
    <location>
        <begin position="79"/>
        <end position="101"/>
    </location>
</feature>
<feature type="transmembrane region" description="Helical" evidence="6">
    <location>
        <begin position="145"/>
        <end position="168"/>
    </location>
</feature>
<feature type="transmembrane region" description="Helical" evidence="6">
    <location>
        <begin position="362"/>
        <end position="381"/>
    </location>
</feature>
<evidence type="ECO:0000256" key="1">
    <source>
        <dbReference type="ARBA" id="ARBA00004651"/>
    </source>
</evidence>
<feature type="transmembrane region" description="Helical" evidence="6">
    <location>
        <begin position="180"/>
        <end position="205"/>
    </location>
</feature>